<gene>
    <name evidence="1" type="ORF">ADA01nite_23040</name>
</gene>
<dbReference type="Gene3D" id="3.30.429.10">
    <property type="entry name" value="Macrophage Migration Inhibitory Factor"/>
    <property type="match status" value="1"/>
</dbReference>
<keyword evidence="2" id="KW-1185">Reference proteome</keyword>
<dbReference type="InterPro" id="IPR014347">
    <property type="entry name" value="Tautomerase/MIF_sf"/>
</dbReference>
<reference evidence="1 2" key="1">
    <citation type="submission" date="2019-07" db="EMBL/GenBank/DDBJ databases">
        <title>Whole genome shotgun sequence of Aneurinibacillus danicus NBRC 102444.</title>
        <authorList>
            <person name="Hosoyama A."/>
            <person name="Uohara A."/>
            <person name="Ohji S."/>
            <person name="Ichikawa N."/>
        </authorList>
    </citation>
    <scope>NUCLEOTIDE SEQUENCE [LARGE SCALE GENOMIC DNA]</scope>
    <source>
        <strain evidence="1 2">NBRC 102444</strain>
    </source>
</reference>
<evidence type="ECO:0000313" key="2">
    <source>
        <dbReference type="Proteomes" id="UP000321157"/>
    </source>
</evidence>
<evidence type="ECO:0008006" key="3">
    <source>
        <dbReference type="Google" id="ProtNLM"/>
    </source>
</evidence>
<dbReference type="SUPFAM" id="SSF55331">
    <property type="entry name" value="Tautomerase/MIF"/>
    <property type="match status" value="1"/>
</dbReference>
<dbReference type="EMBL" id="BJXX01000100">
    <property type="protein sequence ID" value="GEN34844.1"/>
    <property type="molecule type" value="Genomic_DNA"/>
</dbReference>
<name>A0A511V7C8_9BACL</name>
<organism evidence="1 2">
    <name type="scientific">Aneurinibacillus danicus</name>
    <dbReference type="NCBI Taxonomy" id="267746"/>
    <lineage>
        <taxon>Bacteria</taxon>
        <taxon>Bacillati</taxon>
        <taxon>Bacillota</taxon>
        <taxon>Bacilli</taxon>
        <taxon>Bacillales</taxon>
        <taxon>Paenibacillaceae</taxon>
        <taxon>Aneurinibacillus group</taxon>
        <taxon>Aneurinibacillus</taxon>
    </lineage>
</organism>
<comment type="caution">
    <text evidence="1">The sequence shown here is derived from an EMBL/GenBank/DDBJ whole genome shotgun (WGS) entry which is preliminary data.</text>
</comment>
<sequence>MPFLRFKGFEKDFLKKISPEVIEKFSRIVSIPKEIIKIELLTVETITETPLSLEIFMFQRAQEIHDALASVLHDILSEHGYKNVHIFFVMLNPSFYYKEGNPLK</sequence>
<dbReference type="InterPro" id="IPR015017">
    <property type="entry name" value="DUF1904"/>
</dbReference>
<dbReference type="Proteomes" id="UP000321157">
    <property type="component" value="Unassembled WGS sequence"/>
</dbReference>
<dbReference type="AlphaFoldDB" id="A0A511V7C8"/>
<protein>
    <recommendedName>
        <fullName evidence="3">DUF1904 domain-containing protein</fullName>
    </recommendedName>
</protein>
<proteinExistence type="predicted"/>
<accession>A0A511V7C8</accession>
<dbReference type="OrthoDB" id="5397257at2"/>
<dbReference type="Pfam" id="PF08921">
    <property type="entry name" value="DUF1904"/>
    <property type="match status" value="1"/>
</dbReference>
<dbReference type="RefSeq" id="WP_146810104.1">
    <property type="nucleotide sequence ID" value="NZ_BJXX01000100.1"/>
</dbReference>
<evidence type="ECO:0000313" key="1">
    <source>
        <dbReference type="EMBL" id="GEN34844.1"/>
    </source>
</evidence>